<comment type="caution">
    <text evidence="3">The sequence shown here is derived from an EMBL/GenBank/DDBJ whole genome shotgun (WGS) entry which is preliminary data.</text>
</comment>
<dbReference type="AlphaFoldDB" id="A0A0V8QF24"/>
<dbReference type="PANTHER" id="PTHR45138">
    <property type="entry name" value="REGULATORY COMPONENTS OF SENSORY TRANSDUCTION SYSTEM"/>
    <property type="match status" value="1"/>
</dbReference>
<dbReference type="SUPFAM" id="SSF55073">
    <property type="entry name" value="Nucleotide cyclase"/>
    <property type="match status" value="1"/>
</dbReference>
<dbReference type="RefSeq" id="WP_058353100.1">
    <property type="nucleotide sequence ID" value="NZ_CABMMD010000164.1"/>
</dbReference>
<name>A0A0V8QF24_9FIRM</name>
<feature type="transmembrane region" description="Helical" evidence="1">
    <location>
        <begin position="37"/>
        <end position="62"/>
    </location>
</feature>
<dbReference type="EMBL" id="LNAM01000164">
    <property type="protein sequence ID" value="KSV58665.1"/>
    <property type="molecule type" value="Genomic_DNA"/>
</dbReference>
<dbReference type="OrthoDB" id="9804955at2"/>
<dbReference type="InterPro" id="IPR000160">
    <property type="entry name" value="GGDEF_dom"/>
</dbReference>
<keyword evidence="1" id="KW-0472">Membrane</keyword>
<evidence type="ECO:0000259" key="2">
    <source>
        <dbReference type="PROSITE" id="PS50887"/>
    </source>
</evidence>
<accession>A0A0V8QF24</accession>
<reference evidence="3 4" key="1">
    <citation type="submission" date="2015-11" db="EMBL/GenBank/DDBJ databases">
        <title>Butyribacter intestini gen. nov., sp. nov., a butyric acid-producing bacterium of the family Lachnospiraceae isolated from the human faeces.</title>
        <authorList>
            <person name="Zou Y."/>
            <person name="Xue W."/>
            <person name="Luo G."/>
            <person name="Lv M."/>
        </authorList>
    </citation>
    <scope>NUCLEOTIDE SEQUENCE [LARGE SCALE GENOMIC DNA]</scope>
    <source>
        <strain evidence="3 4">ACET-33324</strain>
    </source>
</reference>
<dbReference type="InterPro" id="IPR029787">
    <property type="entry name" value="Nucleotide_cyclase"/>
</dbReference>
<dbReference type="PANTHER" id="PTHR45138:SF9">
    <property type="entry name" value="DIGUANYLATE CYCLASE DGCM-RELATED"/>
    <property type="match status" value="1"/>
</dbReference>
<keyword evidence="4" id="KW-1185">Reference proteome</keyword>
<dbReference type="STRING" id="290052.ASU35_02360"/>
<dbReference type="NCBIfam" id="TIGR00254">
    <property type="entry name" value="GGDEF"/>
    <property type="match status" value="1"/>
</dbReference>
<protein>
    <recommendedName>
        <fullName evidence="2">GGDEF domain-containing protein</fullName>
    </recommendedName>
</protein>
<dbReference type="GO" id="GO:1902201">
    <property type="term" value="P:negative regulation of bacterial-type flagellum-dependent cell motility"/>
    <property type="evidence" value="ECO:0007669"/>
    <property type="project" value="TreeGrafter"/>
</dbReference>
<keyword evidence="1" id="KW-1133">Transmembrane helix</keyword>
<proteinExistence type="predicted"/>
<dbReference type="PROSITE" id="PS50887">
    <property type="entry name" value="GGDEF"/>
    <property type="match status" value="1"/>
</dbReference>
<dbReference type="GO" id="GO:0043709">
    <property type="term" value="P:cell adhesion involved in single-species biofilm formation"/>
    <property type="evidence" value="ECO:0007669"/>
    <property type="project" value="TreeGrafter"/>
</dbReference>
<gene>
    <name evidence="3" type="ORF">ASU35_02360</name>
</gene>
<dbReference type="Pfam" id="PF00990">
    <property type="entry name" value="GGDEF"/>
    <property type="match status" value="1"/>
</dbReference>
<feature type="domain" description="GGDEF" evidence="2">
    <location>
        <begin position="135"/>
        <end position="174"/>
    </location>
</feature>
<sequence>MNRFKDYITRKLYCAGISQEEYNLIQKDIHEENRKSLLTFSAITVVFLLIMFFISFVIAAIFVKEDYVLVADNIDVTVFGTISAVICTYMMSLKFQRFLYARKVTILSETDLLTGLFNRNSYERKLKVYSSMCNQVFACIYVDVNGLHEINNTKGHAAGDRMLQFVGKTLQKEF</sequence>
<dbReference type="GO" id="GO:0005886">
    <property type="term" value="C:plasma membrane"/>
    <property type="evidence" value="ECO:0007669"/>
    <property type="project" value="TreeGrafter"/>
</dbReference>
<dbReference type="Gene3D" id="3.30.70.270">
    <property type="match status" value="1"/>
</dbReference>
<keyword evidence="1" id="KW-0812">Transmembrane</keyword>
<dbReference type="GO" id="GO:0052621">
    <property type="term" value="F:diguanylate cyclase activity"/>
    <property type="evidence" value="ECO:0007669"/>
    <property type="project" value="TreeGrafter"/>
</dbReference>
<feature type="transmembrane region" description="Helical" evidence="1">
    <location>
        <begin position="74"/>
        <end position="93"/>
    </location>
</feature>
<dbReference type="InterPro" id="IPR050469">
    <property type="entry name" value="Diguanylate_Cyclase"/>
</dbReference>
<evidence type="ECO:0000256" key="1">
    <source>
        <dbReference type="SAM" id="Phobius"/>
    </source>
</evidence>
<evidence type="ECO:0000313" key="4">
    <source>
        <dbReference type="Proteomes" id="UP000054874"/>
    </source>
</evidence>
<dbReference type="InterPro" id="IPR043128">
    <property type="entry name" value="Rev_trsase/Diguanyl_cyclase"/>
</dbReference>
<dbReference type="Proteomes" id="UP000054874">
    <property type="component" value="Unassembled WGS sequence"/>
</dbReference>
<evidence type="ECO:0000313" key="3">
    <source>
        <dbReference type="EMBL" id="KSV58665.1"/>
    </source>
</evidence>
<organism evidence="3 4">
    <name type="scientific">Acetivibrio ethanolgignens</name>
    <dbReference type="NCBI Taxonomy" id="290052"/>
    <lineage>
        <taxon>Bacteria</taxon>
        <taxon>Bacillati</taxon>
        <taxon>Bacillota</taxon>
        <taxon>Clostridia</taxon>
        <taxon>Eubacteriales</taxon>
        <taxon>Oscillospiraceae</taxon>
        <taxon>Acetivibrio</taxon>
    </lineage>
</organism>